<organism evidence="1 2">
    <name type="scientific">Massilia atriviolacea</name>
    <dbReference type="NCBI Taxonomy" id="2495579"/>
    <lineage>
        <taxon>Bacteria</taxon>
        <taxon>Pseudomonadati</taxon>
        <taxon>Pseudomonadota</taxon>
        <taxon>Betaproteobacteria</taxon>
        <taxon>Burkholderiales</taxon>
        <taxon>Oxalobacteraceae</taxon>
        <taxon>Telluria group</taxon>
        <taxon>Massilia</taxon>
    </lineage>
</organism>
<dbReference type="Proteomes" id="UP000278085">
    <property type="component" value="Unassembled WGS sequence"/>
</dbReference>
<dbReference type="RefSeq" id="WP_126074076.1">
    <property type="nucleotide sequence ID" value="NZ_CP051166.1"/>
</dbReference>
<dbReference type="AlphaFoldDB" id="A0A430HMY7"/>
<reference evidence="1 2" key="1">
    <citation type="submission" date="2018-12" db="EMBL/GenBank/DDBJ databases">
        <authorList>
            <person name="Yang E."/>
        </authorList>
    </citation>
    <scope>NUCLEOTIDE SEQUENCE [LARGE SCALE GENOMIC DNA]</scope>
    <source>
        <strain evidence="1 2">SOD</strain>
    </source>
</reference>
<accession>A0A430HMY7</accession>
<dbReference type="PANTHER" id="PTHR36932:SF1">
    <property type="entry name" value="CAPSULAR POLYSACCHARIDE BIOSYNTHESIS PROTEIN"/>
    <property type="match status" value="1"/>
</dbReference>
<name>A0A430HMY7_9BURK</name>
<protein>
    <recommendedName>
        <fullName evidence="3">Phenylacetate--CoA ligase family protein</fullName>
    </recommendedName>
</protein>
<keyword evidence="2" id="KW-1185">Reference proteome</keyword>
<evidence type="ECO:0008006" key="3">
    <source>
        <dbReference type="Google" id="ProtNLM"/>
    </source>
</evidence>
<dbReference type="OrthoDB" id="580775at2"/>
<sequence>MSPLELSRNFNLIRTWRLSRQRLPSLQRLMPELAEQDIHLEALRQLPVTGKLEYRERAQEWLETNAALPHFMIRTGGTTGAPTLQWGYMPPYAPPPAPSGEEPRPLYLKAGDGRQGTVPHFPKDVGSLIAPLRDIEGYRIMTEILQTRYRFAGYEEQFSRLSIPLPAAKKLVHYILLNNIGVNNFGLREVHTNSSFVSRAWRRRIETVLQAKLIDHYGFTEIQTARAHECPSCGYYHFPDSIYPEVVDLRGNLLSAPHANGRLLVTRLLEENDCAMPVLRFDSGDIAEIGVPCAFTGETGFKPWGKIDHSIGIDGGAAGDLYPVRYGDIQDAIDSSAVVARIDNIRHSLVTLTEGDTFPKWRLLPCPDAANQARLEIEMLFDPRLFTDEWAQFEADLRARLDANNPDYRRAIDHAGFHLHIAGLPPGSLSDRDVMKS</sequence>
<proteinExistence type="predicted"/>
<dbReference type="SUPFAM" id="SSF56801">
    <property type="entry name" value="Acetyl-CoA synthetase-like"/>
    <property type="match status" value="1"/>
</dbReference>
<dbReference type="InterPro" id="IPR042099">
    <property type="entry name" value="ANL_N_sf"/>
</dbReference>
<dbReference type="Gene3D" id="3.40.50.12780">
    <property type="entry name" value="N-terminal domain of ligase-like"/>
    <property type="match status" value="1"/>
</dbReference>
<comment type="caution">
    <text evidence="1">The sequence shown here is derived from an EMBL/GenBank/DDBJ whole genome shotgun (WGS) entry which is preliminary data.</text>
</comment>
<dbReference type="EMBL" id="RXLQ01000005">
    <property type="protein sequence ID" value="RSZ58870.1"/>
    <property type="molecule type" value="Genomic_DNA"/>
</dbReference>
<dbReference type="PANTHER" id="PTHR36932">
    <property type="entry name" value="CAPSULAR POLYSACCHARIDE BIOSYNTHESIS PROTEIN"/>
    <property type="match status" value="1"/>
</dbReference>
<evidence type="ECO:0000313" key="2">
    <source>
        <dbReference type="Proteomes" id="UP000278085"/>
    </source>
</evidence>
<evidence type="ECO:0000313" key="1">
    <source>
        <dbReference type="EMBL" id="RSZ58870.1"/>
    </source>
</evidence>
<gene>
    <name evidence="1" type="ORF">EJB06_11035</name>
</gene>
<dbReference type="InterPro" id="IPR053158">
    <property type="entry name" value="CapK_Type1_Caps_Biosynth"/>
</dbReference>